<dbReference type="PROSITE" id="PS50115">
    <property type="entry name" value="ARFGAP"/>
    <property type="match status" value="1"/>
</dbReference>
<evidence type="ECO:0000259" key="6">
    <source>
        <dbReference type="PROSITE" id="PS50115"/>
    </source>
</evidence>
<dbReference type="AlphaFoldDB" id="A0A1E5RS06"/>
<keyword evidence="4" id="KW-0862">Zinc</keyword>
<name>A0A1E5RS06_9ASCO</name>
<dbReference type="InterPro" id="IPR038508">
    <property type="entry name" value="ArfGAP_dom_sf"/>
</dbReference>
<evidence type="ECO:0000256" key="4">
    <source>
        <dbReference type="ARBA" id="ARBA00022833"/>
    </source>
</evidence>
<dbReference type="PRINTS" id="PR00405">
    <property type="entry name" value="REVINTRACTNG"/>
</dbReference>
<keyword evidence="2" id="KW-0479">Metal-binding</keyword>
<organism evidence="7 8">
    <name type="scientific">Hanseniaspora opuntiae</name>
    <dbReference type="NCBI Taxonomy" id="211096"/>
    <lineage>
        <taxon>Eukaryota</taxon>
        <taxon>Fungi</taxon>
        <taxon>Dikarya</taxon>
        <taxon>Ascomycota</taxon>
        <taxon>Saccharomycotina</taxon>
        <taxon>Saccharomycetes</taxon>
        <taxon>Saccharomycodales</taxon>
        <taxon>Saccharomycodaceae</taxon>
        <taxon>Hanseniaspora</taxon>
    </lineage>
</organism>
<dbReference type="SUPFAM" id="SSF57863">
    <property type="entry name" value="ArfGap/RecO-like zinc finger"/>
    <property type="match status" value="1"/>
</dbReference>
<dbReference type="GO" id="GO:0005737">
    <property type="term" value="C:cytoplasm"/>
    <property type="evidence" value="ECO:0007669"/>
    <property type="project" value="TreeGrafter"/>
</dbReference>
<gene>
    <name evidence="7" type="ORF">AWRI3578_g873</name>
</gene>
<evidence type="ECO:0000313" key="8">
    <source>
        <dbReference type="Proteomes" id="UP000095605"/>
    </source>
</evidence>
<dbReference type="InterPro" id="IPR037278">
    <property type="entry name" value="ARFGAP/RecO"/>
</dbReference>
<keyword evidence="3 5" id="KW-0863">Zinc-finger</keyword>
<dbReference type="FunFam" id="1.10.220.150:FF:000009">
    <property type="entry name" value="stromal membrane-associated protein 1 isoform X1"/>
    <property type="match status" value="1"/>
</dbReference>
<dbReference type="GO" id="GO:0006891">
    <property type="term" value="P:intra-Golgi vesicle-mediated transport"/>
    <property type="evidence" value="ECO:0007669"/>
    <property type="project" value="TreeGrafter"/>
</dbReference>
<proteinExistence type="predicted"/>
<reference evidence="8" key="1">
    <citation type="journal article" date="2016" name="Genome Announc.">
        <title>Genome sequences of three species of Hanseniaspora isolated from spontaneous wine fermentations.</title>
        <authorList>
            <person name="Sternes P.R."/>
            <person name="Lee D."/>
            <person name="Kutyna D.R."/>
            <person name="Borneman A.R."/>
        </authorList>
    </citation>
    <scope>NUCLEOTIDE SEQUENCE [LARGE SCALE GENOMIC DNA]</scope>
    <source>
        <strain evidence="8">AWRI3578</strain>
    </source>
</reference>
<keyword evidence="8" id="KW-1185">Reference proteome</keyword>
<feature type="domain" description="Arf-GAP" evidence="6">
    <location>
        <begin position="8"/>
        <end position="132"/>
    </location>
</feature>
<evidence type="ECO:0000256" key="5">
    <source>
        <dbReference type="PROSITE-ProRule" id="PRU00288"/>
    </source>
</evidence>
<comment type="caution">
    <text evidence="7">The sequence shown here is derived from an EMBL/GenBank/DDBJ whole genome shotgun (WGS) entry which is preliminary data.</text>
</comment>
<dbReference type="GO" id="GO:0008270">
    <property type="term" value="F:zinc ion binding"/>
    <property type="evidence" value="ECO:0007669"/>
    <property type="project" value="UniProtKB-KW"/>
</dbReference>
<dbReference type="InterPro" id="IPR001164">
    <property type="entry name" value="ArfGAP_dom"/>
</dbReference>
<dbReference type="GO" id="GO:0005096">
    <property type="term" value="F:GTPase activator activity"/>
    <property type="evidence" value="ECO:0007669"/>
    <property type="project" value="UniProtKB-KW"/>
</dbReference>
<dbReference type="OrthoDB" id="10266696at2759"/>
<protein>
    <recommendedName>
        <fullName evidence="6">Arf-GAP domain-containing protein</fullName>
    </recommendedName>
</protein>
<dbReference type="GO" id="GO:0006888">
    <property type="term" value="P:endoplasmic reticulum to Golgi vesicle-mediated transport"/>
    <property type="evidence" value="ECO:0007669"/>
    <property type="project" value="TreeGrafter"/>
</dbReference>
<keyword evidence="1" id="KW-0343">GTPase activation</keyword>
<dbReference type="Proteomes" id="UP000095605">
    <property type="component" value="Unassembled WGS sequence"/>
</dbReference>
<evidence type="ECO:0000313" key="7">
    <source>
        <dbReference type="EMBL" id="OEJ89662.1"/>
    </source>
</evidence>
<evidence type="ECO:0000256" key="2">
    <source>
        <dbReference type="ARBA" id="ARBA00022723"/>
    </source>
</evidence>
<dbReference type="SMART" id="SM00105">
    <property type="entry name" value="ArfGap"/>
    <property type="match status" value="1"/>
</dbReference>
<dbReference type="PANTHER" id="PTHR45705:SF1">
    <property type="entry name" value="FI20236P1"/>
    <property type="match status" value="1"/>
</dbReference>
<dbReference type="CDD" id="cd08204">
    <property type="entry name" value="ArfGap"/>
    <property type="match status" value="1"/>
</dbReference>
<sequence>MSTSSAAQAQLDSIVKFPSNNKCGDCKRNNNPRWASYSLGLIICIQCAGIHRSLGTHITKVKSVDLDSWRDEDTAMLLKMRGNHRANLKYEGKLMLSNGKIIEYVPRLDELRSYIKTKYEGKKWYLSDDDFKRYDNQKEPIVEDIVQKPVIKEIKQKEPEKVASVFELNKSFSKTSLYEQKESVDRTELKKSILALYSKPKDSAESIKKSVSLEGNDLFKDLI</sequence>
<dbReference type="InterPro" id="IPR051718">
    <property type="entry name" value="ARF_GTPase-activating"/>
</dbReference>
<dbReference type="Pfam" id="PF01412">
    <property type="entry name" value="ArfGap"/>
    <property type="match status" value="1"/>
</dbReference>
<evidence type="ECO:0000256" key="3">
    <source>
        <dbReference type="ARBA" id="ARBA00022771"/>
    </source>
</evidence>
<accession>A0A1E5RS06</accession>
<dbReference type="EMBL" id="LPNL01000003">
    <property type="protein sequence ID" value="OEJ89662.1"/>
    <property type="molecule type" value="Genomic_DNA"/>
</dbReference>
<dbReference type="PANTHER" id="PTHR45705">
    <property type="entry name" value="FI20236P1"/>
    <property type="match status" value="1"/>
</dbReference>
<dbReference type="Gene3D" id="1.10.220.150">
    <property type="entry name" value="Arf GTPase activating protein"/>
    <property type="match status" value="1"/>
</dbReference>
<evidence type="ECO:0000256" key="1">
    <source>
        <dbReference type="ARBA" id="ARBA00022468"/>
    </source>
</evidence>